<proteinExistence type="inferred from homology"/>
<comment type="subcellular location">
    <subcellularLocation>
        <location evidence="6">Cell membrane</location>
        <topology evidence="6">Multi-pass membrane protein</topology>
    </subcellularLocation>
    <subcellularLocation>
        <location evidence="1">Membrane</location>
        <topology evidence="1">Multi-pass membrane protein</topology>
    </subcellularLocation>
</comment>
<name>G2KU35_FRUST</name>
<dbReference type="Pfam" id="PF00950">
    <property type="entry name" value="ABC-3"/>
    <property type="match status" value="1"/>
</dbReference>
<sequence length="275" mass="29765">MFMIIKEDNNMFSLEFMQHAYLASTIIAIVCGFIGVFVVSRNMPFLTHTLSEIGFAGAAFGMFIGLSPLDGMLIFTMISSVLVGKMGSRASRREDSISAISGLFIGLGVLFLALSNKSASYATNILFGSVVGINATDVYQMIGLSIIVLVVLLVIYRNLKFDSFDPIGAKAQHVNSSLMSIVFLLLLALSVSVVAQIVGSLLIFILLTLPAASAKYFAHSVSKMIACSIAFGLIGVWVGLYLGYVTNWPVSFFIATIECLIYFSALAFNYYLKKA</sequence>
<dbReference type="Proteomes" id="UP000001285">
    <property type="component" value="Chromosome"/>
</dbReference>
<evidence type="ECO:0000313" key="9">
    <source>
        <dbReference type="Proteomes" id="UP000001285"/>
    </source>
</evidence>
<keyword evidence="4 7" id="KW-1133">Transmembrane helix</keyword>
<dbReference type="SUPFAM" id="SSF81345">
    <property type="entry name" value="ABC transporter involved in vitamin B12 uptake, BtuC"/>
    <property type="match status" value="1"/>
</dbReference>
<evidence type="ECO:0000256" key="6">
    <source>
        <dbReference type="RuleBase" id="RU003943"/>
    </source>
</evidence>
<evidence type="ECO:0000313" key="8">
    <source>
        <dbReference type="EMBL" id="AEN98850.1"/>
    </source>
</evidence>
<feature type="transmembrane region" description="Helical" evidence="7">
    <location>
        <begin position="201"/>
        <end position="218"/>
    </location>
</feature>
<dbReference type="InterPro" id="IPR037294">
    <property type="entry name" value="ABC_BtuC-like"/>
</dbReference>
<dbReference type="GO" id="GO:0043190">
    <property type="term" value="C:ATP-binding cassette (ABC) transporter complex"/>
    <property type="evidence" value="ECO:0007669"/>
    <property type="project" value="InterPro"/>
</dbReference>
<accession>G2KU35</accession>
<evidence type="ECO:0000256" key="4">
    <source>
        <dbReference type="ARBA" id="ARBA00022989"/>
    </source>
</evidence>
<feature type="transmembrane region" description="Helical" evidence="7">
    <location>
        <begin position="96"/>
        <end position="114"/>
    </location>
</feature>
<keyword evidence="3 6" id="KW-0812">Transmembrane</keyword>
<gene>
    <name evidence="8" type="ordered locus">LSA_04020</name>
</gene>
<evidence type="ECO:0008006" key="10">
    <source>
        <dbReference type="Google" id="ProtNLM"/>
    </source>
</evidence>
<feature type="transmembrane region" description="Helical" evidence="7">
    <location>
        <begin position="20"/>
        <end position="39"/>
    </location>
</feature>
<dbReference type="eggNOG" id="COG1108">
    <property type="taxonomic scope" value="Bacteria"/>
</dbReference>
<dbReference type="AlphaFoldDB" id="G2KU35"/>
<dbReference type="EMBL" id="CP002461">
    <property type="protein sequence ID" value="AEN98850.1"/>
    <property type="molecule type" value="Genomic_DNA"/>
</dbReference>
<evidence type="ECO:0000256" key="7">
    <source>
        <dbReference type="SAM" id="Phobius"/>
    </source>
</evidence>
<feature type="transmembrane region" description="Helical" evidence="7">
    <location>
        <begin position="59"/>
        <end position="84"/>
    </location>
</feature>
<feature type="transmembrane region" description="Helical" evidence="7">
    <location>
        <begin position="225"/>
        <end position="244"/>
    </location>
</feature>
<evidence type="ECO:0000256" key="2">
    <source>
        <dbReference type="ARBA" id="ARBA00008034"/>
    </source>
</evidence>
<feature type="transmembrane region" description="Helical" evidence="7">
    <location>
        <begin position="250"/>
        <end position="272"/>
    </location>
</feature>
<reference evidence="8 9" key="1">
    <citation type="journal article" date="2011" name="Microb. Cell Fact.">
        <title>Genomic analysis reveals Lactobacillus sanfranciscensis as stable element in traditional sourdoughs.</title>
        <authorList>
            <person name="Vogel R.F."/>
            <person name="Pavlovic M."/>
            <person name="Ehrmann M.A."/>
            <person name="Wiezer A."/>
            <person name="Liesegang H."/>
            <person name="Offschanka S."/>
            <person name="Voget S."/>
            <person name="Angelov A."/>
            <person name="Bocker G."/>
            <person name="Liebl W."/>
        </authorList>
    </citation>
    <scope>NUCLEOTIDE SEQUENCE [LARGE SCALE GENOMIC DNA]</scope>
    <source>
        <strain evidence="8 9">TMW 1.1304</strain>
    </source>
</reference>
<organism evidence="8 9">
    <name type="scientific">Fructilactobacillus sanfranciscensis (strain TMW 1.1304)</name>
    <name type="common">Lactobacillus sanfranciscensis</name>
    <dbReference type="NCBI Taxonomy" id="714313"/>
    <lineage>
        <taxon>Bacteria</taxon>
        <taxon>Bacillati</taxon>
        <taxon>Bacillota</taxon>
        <taxon>Bacilli</taxon>
        <taxon>Lactobacillales</taxon>
        <taxon>Lactobacillaceae</taxon>
        <taxon>Fructilactobacillus</taxon>
    </lineage>
</organism>
<evidence type="ECO:0000256" key="1">
    <source>
        <dbReference type="ARBA" id="ARBA00004141"/>
    </source>
</evidence>
<feature type="transmembrane region" description="Helical" evidence="7">
    <location>
        <begin position="138"/>
        <end position="156"/>
    </location>
</feature>
<dbReference type="KEGG" id="lsn:LSA_04020"/>
<dbReference type="GO" id="GO:0055085">
    <property type="term" value="P:transmembrane transport"/>
    <property type="evidence" value="ECO:0007669"/>
    <property type="project" value="InterPro"/>
</dbReference>
<dbReference type="InterPro" id="IPR001626">
    <property type="entry name" value="ABC_TroCD"/>
</dbReference>
<keyword evidence="9" id="KW-1185">Reference proteome</keyword>
<dbReference type="HOGENOM" id="CLU_028808_1_0_9"/>
<dbReference type="PANTHER" id="PTHR30477">
    <property type="entry name" value="ABC-TRANSPORTER METAL-BINDING PROTEIN"/>
    <property type="match status" value="1"/>
</dbReference>
<protein>
    <recommendedName>
        <fullName evidence="10">Metal ABC transporter permease</fullName>
    </recommendedName>
</protein>
<keyword evidence="5 7" id="KW-0472">Membrane</keyword>
<evidence type="ECO:0000256" key="3">
    <source>
        <dbReference type="ARBA" id="ARBA00022692"/>
    </source>
</evidence>
<dbReference type="STRING" id="714313.LSA_04020"/>
<evidence type="ECO:0000256" key="5">
    <source>
        <dbReference type="ARBA" id="ARBA00023136"/>
    </source>
</evidence>
<keyword evidence="6" id="KW-0813">Transport</keyword>
<feature type="transmembrane region" description="Helical" evidence="7">
    <location>
        <begin position="177"/>
        <end position="195"/>
    </location>
</feature>
<dbReference type="Gene3D" id="1.10.3470.10">
    <property type="entry name" value="ABC transporter involved in vitamin B12 uptake, BtuC"/>
    <property type="match status" value="1"/>
</dbReference>
<dbReference type="PANTHER" id="PTHR30477:SF0">
    <property type="entry name" value="METAL TRANSPORT SYSTEM MEMBRANE PROTEIN TM_0125-RELATED"/>
    <property type="match status" value="1"/>
</dbReference>
<comment type="similarity">
    <text evidence="2 6">Belongs to the ABC-3 integral membrane protein family.</text>
</comment>